<evidence type="ECO:0000313" key="3">
    <source>
        <dbReference type="Proteomes" id="UP001521184"/>
    </source>
</evidence>
<keyword evidence="3" id="KW-1185">Reference proteome</keyword>
<organism evidence="2 3">
    <name type="scientific">Diplodia intermedia</name>
    <dbReference type="NCBI Taxonomy" id="856260"/>
    <lineage>
        <taxon>Eukaryota</taxon>
        <taxon>Fungi</taxon>
        <taxon>Dikarya</taxon>
        <taxon>Ascomycota</taxon>
        <taxon>Pezizomycotina</taxon>
        <taxon>Dothideomycetes</taxon>
        <taxon>Dothideomycetes incertae sedis</taxon>
        <taxon>Botryosphaeriales</taxon>
        <taxon>Botryosphaeriaceae</taxon>
        <taxon>Diplodia</taxon>
    </lineage>
</organism>
<accession>A0ABR3TKY7</accession>
<dbReference type="Pfam" id="PF00646">
    <property type="entry name" value="F-box"/>
    <property type="match status" value="1"/>
</dbReference>
<dbReference type="Proteomes" id="UP001521184">
    <property type="component" value="Unassembled WGS sequence"/>
</dbReference>
<dbReference type="PROSITE" id="PS50181">
    <property type="entry name" value="FBOX"/>
    <property type="match status" value="1"/>
</dbReference>
<evidence type="ECO:0000259" key="1">
    <source>
        <dbReference type="PROSITE" id="PS50181"/>
    </source>
</evidence>
<proteinExistence type="predicted"/>
<dbReference type="InterPro" id="IPR001810">
    <property type="entry name" value="F-box_dom"/>
</dbReference>
<sequence length="316" mass="36691">MSNSSVAAAQFHEYTFPDPRYPEYTFSRYNLAESLPLDNGRFPKTPQCDLGVLDALPLELLQSTLAQVDLATLTEIRRVNQRARDVVDSILEYDNIVTYVPNILRVLIVTETASYITCKKLHDKLRDTQCEDCGYFGEYLYLLTCRRVCSECLAKESYYPVWEQSVERIYDNYVGLTPEDVSRIPRMRILPCPYVEYVTSSLAYILDRQSLRNAQIRRGQNTTLNICRGFMTEYAARSSSCVRIPAFDPISKEIEWGSHCLGCYGDVKYYQYHPRPEILFIKADFHRHLNEHGRIVRRNDDNGLPRYFHDRVVATS</sequence>
<gene>
    <name evidence="2" type="ORF">SLS58_007487</name>
</gene>
<protein>
    <recommendedName>
        <fullName evidence="1">F-box domain-containing protein</fullName>
    </recommendedName>
</protein>
<reference evidence="2 3" key="1">
    <citation type="journal article" date="2023" name="Plant Dis.">
        <title>First Report of Diplodia intermedia Causing Canker and Dieback Diseases on Apple Trees in Canada.</title>
        <authorList>
            <person name="Ellouze W."/>
            <person name="Ilyukhin E."/>
            <person name="Sulman M."/>
            <person name="Ali S."/>
        </authorList>
    </citation>
    <scope>NUCLEOTIDE SEQUENCE [LARGE SCALE GENOMIC DNA]</scope>
    <source>
        <strain evidence="2 3">M45-28</strain>
    </source>
</reference>
<dbReference type="EMBL" id="JAKEKT020000057">
    <property type="protein sequence ID" value="KAL1639900.1"/>
    <property type="molecule type" value="Genomic_DNA"/>
</dbReference>
<evidence type="ECO:0000313" key="2">
    <source>
        <dbReference type="EMBL" id="KAL1639900.1"/>
    </source>
</evidence>
<name>A0ABR3TKY7_9PEZI</name>
<comment type="caution">
    <text evidence="2">The sequence shown here is derived from an EMBL/GenBank/DDBJ whole genome shotgun (WGS) entry which is preliminary data.</text>
</comment>
<feature type="domain" description="F-box" evidence="1">
    <location>
        <begin position="50"/>
        <end position="96"/>
    </location>
</feature>